<proteinExistence type="predicted"/>
<dbReference type="InterPro" id="IPR041698">
    <property type="entry name" value="Methyltransf_25"/>
</dbReference>
<dbReference type="GO" id="GO:0008168">
    <property type="term" value="F:methyltransferase activity"/>
    <property type="evidence" value="ECO:0007669"/>
    <property type="project" value="UniProtKB-KW"/>
</dbReference>
<dbReference type="Gene3D" id="3.40.50.150">
    <property type="entry name" value="Vaccinia Virus protein VP39"/>
    <property type="match status" value="1"/>
</dbReference>
<dbReference type="InterPro" id="IPR029063">
    <property type="entry name" value="SAM-dependent_MTases_sf"/>
</dbReference>
<dbReference type="PANTHER" id="PTHR44942">
    <property type="entry name" value="METHYLTRANSF_11 DOMAIN-CONTAINING PROTEIN"/>
    <property type="match status" value="1"/>
</dbReference>
<sequence length="248" mass="28805">MGQLNHYAIAYQQIRALIRYPESLYQFLARQCTHHDRALDLGCGSGFSTARLQTYFSQVIGCDRDETLVAQARENYPQLNFSVESAERYVPPQPVDLLTCATAFYWMDRPLMLSRMPQLLLPGGVFCAYRYEFPLVYGPLRDVVEYELATRWAPFRDRRLVDYDDTLELMQIQPQLQHSQRHLFPNILTLSVAQLATFFLSTSYVTRYMEERGGPEYAKRLMALLSAGGERDVRVNFDVTAFVCRLRR</sequence>
<keyword evidence="2 4" id="KW-0808">Transferase</keyword>
<evidence type="ECO:0000256" key="2">
    <source>
        <dbReference type="ARBA" id="ARBA00022679"/>
    </source>
</evidence>
<dbReference type="PANTHER" id="PTHR44942:SF4">
    <property type="entry name" value="METHYLTRANSFERASE TYPE 11 DOMAIN-CONTAINING PROTEIN"/>
    <property type="match status" value="1"/>
</dbReference>
<dbReference type="SUPFAM" id="SSF53335">
    <property type="entry name" value="S-adenosyl-L-methionine-dependent methyltransferases"/>
    <property type="match status" value="1"/>
</dbReference>
<keyword evidence="1 4" id="KW-0489">Methyltransferase</keyword>
<dbReference type="HOGENOM" id="CLU_1122906_0_0_6"/>
<evidence type="ECO:0000259" key="3">
    <source>
        <dbReference type="Pfam" id="PF13649"/>
    </source>
</evidence>
<reference evidence="4 5" key="1">
    <citation type="journal article" date="2012" name="PLoS ONE">
        <title>Edwardsiella comparative phylogenomics reveal the new intra/inter-species taxonomic relationships, virulence evolution and niche adaptation mechanisms.</title>
        <authorList>
            <person name="Yang M."/>
            <person name="Lv Y."/>
            <person name="Xiao J."/>
            <person name="Wu H."/>
            <person name="Zheng H."/>
            <person name="Liu Q."/>
            <person name="Zhang Y."/>
            <person name="Wang Q."/>
        </authorList>
    </citation>
    <scope>NUCLEOTIDE SEQUENCE [LARGE SCALE GENOMIC DNA]</scope>
    <source>
        <strain evidence="5">080813</strain>
    </source>
</reference>
<evidence type="ECO:0000313" key="4">
    <source>
        <dbReference type="EMBL" id="AIJ06929.1"/>
    </source>
</evidence>
<gene>
    <name evidence="4" type="ORF">ETEE_0451</name>
</gene>
<dbReference type="KEGG" id="ete:ETEE_0451"/>
<name>A0A076LMI4_9GAMM</name>
<dbReference type="InterPro" id="IPR051052">
    <property type="entry name" value="Diverse_substrate_MTase"/>
</dbReference>
<dbReference type="GO" id="GO:0032259">
    <property type="term" value="P:methylation"/>
    <property type="evidence" value="ECO:0007669"/>
    <property type="project" value="UniProtKB-KW"/>
</dbReference>
<evidence type="ECO:0000256" key="1">
    <source>
        <dbReference type="ARBA" id="ARBA00022603"/>
    </source>
</evidence>
<accession>A0A076LMI4</accession>
<dbReference type="GeneID" id="33938225"/>
<organism evidence="4 5">
    <name type="scientific">Edwardsiella anguillarum ET080813</name>
    <dbReference type="NCBI Taxonomy" id="667120"/>
    <lineage>
        <taxon>Bacteria</taxon>
        <taxon>Pseudomonadati</taxon>
        <taxon>Pseudomonadota</taxon>
        <taxon>Gammaproteobacteria</taxon>
        <taxon>Enterobacterales</taxon>
        <taxon>Hafniaceae</taxon>
        <taxon>Edwardsiella</taxon>
    </lineage>
</organism>
<dbReference type="Proteomes" id="UP000028681">
    <property type="component" value="Chromosome"/>
</dbReference>
<evidence type="ECO:0000313" key="5">
    <source>
        <dbReference type="Proteomes" id="UP000028681"/>
    </source>
</evidence>
<protein>
    <submittedName>
        <fullName evidence="4">Methyltransferase domain protein</fullName>
    </submittedName>
</protein>
<dbReference type="EMBL" id="CP006664">
    <property type="protein sequence ID" value="AIJ06929.1"/>
    <property type="molecule type" value="Genomic_DNA"/>
</dbReference>
<dbReference type="CDD" id="cd02440">
    <property type="entry name" value="AdoMet_MTases"/>
    <property type="match status" value="1"/>
</dbReference>
<dbReference type="AlphaFoldDB" id="A0A076LMI4"/>
<dbReference type="RefSeq" id="WP_034162659.1">
    <property type="nucleotide sequence ID" value="NZ_CP006664.1"/>
</dbReference>
<feature type="domain" description="Methyltransferase" evidence="3">
    <location>
        <begin position="39"/>
        <end position="124"/>
    </location>
</feature>
<dbReference type="Pfam" id="PF13649">
    <property type="entry name" value="Methyltransf_25"/>
    <property type="match status" value="1"/>
</dbReference>